<feature type="transmembrane region" description="Helical" evidence="7">
    <location>
        <begin position="26"/>
        <end position="45"/>
    </location>
</feature>
<reference evidence="9 10" key="1">
    <citation type="submission" date="2020-08" db="EMBL/GenBank/DDBJ databases">
        <title>A Genomic Blueprint of the Chicken Gut Microbiome.</title>
        <authorList>
            <person name="Gilroy R."/>
            <person name="Ravi A."/>
            <person name="Getino M."/>
            <person name="Pursley I."/>
            <person name="Horton D.L."/>
            <person name="Alikhan N.-F."/>
            <person name="Baker D."/>
            <person name="Gharbi K."/>
            <person name="Hall N."/>
            <person name="Watson M."/>
            <person name="Adriaenssens E.M."/>
            <person name="Foster-Nyarko E."/>
            <person name="Jarju S."/>
            <person name="Secka A."/>
            <person name="Antonio M."/>
            <person name="Oren A."/>
            <person name="Chaudhuri R."/>
            <person name="La Ragione R.M."/>
            <person name="Hildebrand F."/>
            <person name="Pallen M.J."/>
        </authorList>
    </citation>
    <scope>NUCLEOTIDE SEQUENCE [LARGE SCALE GENOMIC DNA]</scope>
    <source>
        <strain evidence="9 10">Sa3CVN1</strain>
    </source>
</reference>
<gene>
    <name evidence="9" type="ORF">H9661_05130</name>
</gene>
<dbReference type="PANTHER" id="PTHR36964">
    <property type="entry name" value="PROTEIN-METHIONINE-SULFOXIDE REDUCTASE HEME-BINDING SUBUNIT MSRQ"/>
    <property type="match status" value="1"/>
</dbReference>
<evidence type="ECO:0000256" key="1">
    <source>
        <dbReference type="ARBA" id="ARBA00004141"/>
    </source>
</evidence>
<evidence type="ECO:0000256" key="4">
    <source>
        <dbReference type="ARBA" id="ARBA00022989"/>
    </source>
</evidence>
<dbReference type="Pfam" id="PF01794">
    <property type="entry name" value="Ferric_reduct"/>
    <property type="match status" value="1"/>
</dbReference>
<feature type="transmembrane region" description="Helical" evidence="7">
    <location>
        <begin position="177"/>
        <end position="195"/>
    </location>
</feature>
<keyword evidence="3 7" id="KW-0812">Transmembrane</keyword>
<accession>A0ABR8PRD7</accession>
<evidence type="ECO:0000313" key="10">
    <source>
        <dbReference type="Proteomes" id="UP000627781"/>
    </source>
</evidence>
<evidence type="ECO:0000313" key="9">
    <source>
        <dbReference type="EMBL" id="MBD7910738.1"/>
    </source>
</evidence>
<evidence type="ECO:0000256" key="7">
    <source>
        <dbReference type="SAM" id="Phobius"/>
    </source>
</evidence>
<evidence type="ECO:0000259" key="8">
    <source>
        <dbReference type="Pfam" id="PF01794"/>
    </source>
</evidence>
<protein>
    <submittedName>
        <fullName evidence="9">Ferric reductase-like transmembrane domain-containing protein</fullName>
    </submittedName>
</protein>
<organism evidence="9 10">
    <name type="scientific">Clostridium cibarium</name>
    <dbReference type="NCBI Taxonomy" id="2762247"/>
    <lineage>
        <taxon>Bacteria</taxon>
        <taxon>Bacillati</taxon>
        <taxon>Bacillota</taxon>
        <taxon>Clostridia</taxon>
        <taxon>Eubacteriales</taxon>
        <taxon>Clostridiaceae</taxon>
        <taxon>Clostridium</taxon>
    </lineage>
</organism>
<feature type="transmembrane region" description="Helical" evidence="7">
    <location>
        <begin position="6"/>
        <end position="21"/>
    </location>
</feature>
<dbReference type="RefSeq" id="WP_143316777.1">
    <property type="nucleotide sequence ID" value="NZ_JACSRA010000006.1"/>
</dbReference>
<comment type="subcellular location">
    <subcellularLocation>
        <location evidence="1">Membrane</location>
        <topology evidence="1">Multi-pass membrane protein</topology>
    </subcellularLocation>
</comment>
<name>A0ABR8PRD7_9CLOT</name>
<dbReference type="Proteomes" id="UP000627781">
    <property type="component" value="Unassembled WGS sequence"/>
</dbReference>
<feature type="transmembrane region" description="Helical" evidence="7">
    <location>
        <begin position="65"/>
        <end position="84"/>
    </location>
</feature>
<sequence>MNLIMSLIIVTTLALFLTASIKKNSYIYYSIATVIAIITATYEILRIASGANLGGFILSLEKVSIRGLISIAFFILVMFAGALNPKWKITRKLLGIRAELAIIGSILMLPHGIIYFTRFILLKLPKMFSEGTFSVLYLEYIVVGIIGFIIMIPLFITSIKKIRRRMKAVKWKRLQRWAYAFYFLAYLHIVLILFNDKELDYLRLITYTAIFGSYTVLRLFKYEKMRQAKLLAMN</sequence>
<dbReference type="InterPro" id="IPR022837">
    <property type="entry name" value="MsrQ-like"/>
</dbReference>
<feature type="transmembrane region" description="Helical" evidence="7">
    <location>
        <begin position="137"/>
        <end position="156"/>
    </location>
</feature>
<evidence type="ECO:0000256" key="2">
    <source>
        <dbReference type="ARBA" id="ARBA00022448"/>
    </source>
</evidence>
<keyword evidence="6 7" id="KW-0472">Membrane</keyword>
<dbReference type="EMBL" id="JACSRA010000006">
    <property type="protein sequence ID" value="MBD7910738.1"/>
    <property type="molecule type" value="Genomic_DNA"/>
</dbReference>
<dbReference type="PANTHER" id="PTHR36964:SF1">
    <property type="entry name" value="PROTEIN-METHIONINE-SULFOXIDE REDUCTASE HEME-BINDING SUBUNIT MSRQ"/>
    <property type="match status" value="1"/>
</dbReference>
<dbReference type="InterPro" id="IPR013130">
    <property type="entry name" value="Fe3_Rdtase_TM_dom"/>
</dbReference>
<feature type="transmembrane region" description="Helical" evidence="7">
    <location>
        <begin position="201"/>
        <end position="220"/>
    </location>
</feature>
<keyword evidence="5" id="KW-0408">Iron</keyword>
<keyword evidence="2" id="KW-0813">Transport</keyword>
<feature type="domain" description="Ferric oxidoreductase" evidence="8">
    <location>
        <begin position="67"/>
        <end position="185"/>
    </location>
</feature>
<feature type="transmembrane region" description="Helical" evidence="7">
    <location>
        <begin position="96"/>
        <end position="117"/>
    </location>
</feature>
<evidence type="ECO:0000256" key="6">
    <source>
        <dbReference type="ARBA" id="ARBA00023136"/>
    </source>
</evidence>
<evidence type="ECO:0000256" key="5">
    <source>
        <dbReference type="ARBA" id="ARBA00023004"/>
    </source>
</evidence>
<keyword evidence="4 7" id="KW-1133">Transmembrane helix</keyword>
<keyword evidence="10" id="KW-1185">Reference proteome</keyword>
<proteinExistence type="predicted"/>
<evidence type="ECO:0000256" key="3">
    <source>
        <dbReference type="ARBA" id="ARBA00022692"/>
    </source>
</evidence>
<comment type="caution">
    <text evidence="9">The sequence shown here is derived from an EMBL/GenBank/DDBJ whole genome shotgun (WGS) entry which is preliminary data.</text>
</comment>